<dbReference type="Proteomes" id="UP000659124">
    <property type="component" value="Unassembled WGS sequence"/>
</dbReference>
<comment type="caution">
    <text evidence="3">The sequence shown here is derived from an EMBL/GenBank/DDBJ whole genome shotgun (WGS) entry which is preliminary data.</text>
</comment>
<dbReference type="PANTHER" id="PTHR37461">
    <property type="entry name" value="ANTI-SIGMA-K FACTOR RSKA"/>
    <property type="match status" value="1"/>
</dbReference>
<protein>
    <submittedName>
        <fullName evidence="3">Anti-sigma factor</fullName>
    </submittedName>
</protein>
<accession>A0ABR7TGF9</accession>
<dbReference type="InterPro" id="IPR051474">
    <property type="entry name" value="Anti-sigma-K/W_factor"/>
</dbReference>
<reference evidence="3 4" key="1">
    <citation type="submission" date="2020-09" db="EMBL/GenBank/DDBJ databases">
        <title>Genome sequences of type strains of Chitinophaga qingshengii and Chitinophaga varians.</title>
        <authorList>
            <person name="Kittiwongwattana C."/>
        </authorList>
    </citation>
    <scope>NUCLEOTIDE SEQUENCE [LARGE SCALE GENOMIC DNA]</scope>
    <source>
        <strain evidence="3 4">JCM 30026</strain>
    </source>
</reference>
<feature type="domain" description="Anti-sigma K factor RskA C-terminal" evidence="2">
    <location>
        <begin position="94"/>
        <end position="250"/>
    </location>
</feature>
<dbReference type="EMBL" id="JACVFC010000001">
    <property type="protein sequence ID" value="MBC9929013.1"/>
    <property type="molecule type" value="Genomic_DNA"/>
</dbReference>
<evidence type="ECO:0000256" key="1">
    <source>
        <dbReference type="SAM" id="Phobius"/>
    </source>
</evidence>
<evidence type="ECO:0000313" key="4">
    <source>
        <dbReference type="Proteomes" id="UP000659124"/>
    </source>
</evidence>
<feature type="transmembrane region" description="Helical" evidence="1">
    <location>
        <begin position="92"/>
        <end position="112"/>
    </location>
</feature>
<organism evidence="3 4">
    <name type="scientific">Chitinophaga qingshengii</name>
    <dbReference type="NCBI Taxonomy" id="1569794"/>
    <lineage>
        <taxon>Bacteria</taxon>
        <taxon>Pseudomonadati</taxon>
        <taxon>Bacteroidota</taxon>
        <taxon>Chitinophagia</taxon>
        <taxon>Chitinophagales</taxon>
        <taxon>Chitinophagaceae</taxon>
        <taxon>Chitinophaga</taxon>
    </lineage>
</organism>
<gene>
    <name evidence="3" type="ORF">ICL07_01420</name>
</gene>
<name>A0ABR7TGF9_9BACT</name>
<evidence type="ECO:0000259" key="2">
    <source>
        <dbReference type="Pfam" id="PF10099"/>
    </source>
</evidence>
<sequence length="262" mass="28328">MDIKAYIESGVIESYVLGMADAEEAAELQRLSLEYPAIAAAIKEREQWLREFSEATGRPAPAGVKDQLLQSLGNEFAVKPGPVHVINRRFKYIAAASLLALFVSTAGNVYLYRKYTKATGDYIALQKEQVQVLAVNQTYQARLTAFDHDLKVMSGPGVIKVPLAGVAGKEGSLATVYWDTHSRDVYLMSNNLPPAPSGKQYQLWALIDGKPVDAGMIADCSSSLCHLKKVTGAQAFAITLEKAGGSATPTLDQMFVIGNVKS</sequence>
<proteinExistence type="predicted"/>
<keyword evidence="4" id="KW-1185">Reference proteome</keyword>
<keyword evidence="1" id="KW-0812">Transmembrane</keyword>
<dbReference type="Pfam" id="PF10099">
    <property type="entry name" value="RskA_C"/>
    <property type="match status" value="1"/>
</dbReference>
<dbReference type="PANTHER" id="PTHR37461:SF1">
    <property type="entry name" value="ANTI-SIGMA-K FACTOR RSKA"/>
    <property type="match status" value="1"/>
</dbReference>
<dbReference type="RefSeq" id="WP_188086166.1">
    <property type="nucleotide sequence ID" value="NZ_JACVFC010000001.1"/>
</dbReference>
<dbReference type="InterPro" id="IPR018764">
    <property type="entry name" value="RskA_C"/>
</dbReference>
<keyword evidence="1" id="KW-1133">Transmembrane helix</keyword>
<evidence type="ECO:0000313" key="3">
    <source>
        <dbReference type="EMBL" id="MBC9929013.1"/>
    </source>
</evidence>
<keyword evidence="1" id="KW-0472">Membrane</keyword>